<name>A0ABD1ZH39_9MARC</name>
<protein>
    <submittedName>
        <fullName evidence="1">Uncharacterized protein</fullName>
    </submittedName>
</protein>
<dbReference type="Proteomes" id="UP001605036">
    <property type="component" value="Unassembled WGS sequence"/>
</dbReference>
<comment type="caution">
    <text evidence="1">The sequence shown here is derived from an EMBL/GenBank/DDBJ whole genome shotgun (WGS) entry which is preliminary data.</text>
</comment>
<sequence>MRIRRQQAGSNVSKQVTLGFHGRVNRVCRSWDRRCNLAMRTLTMTLVIAVLEIERTSDRRRQIALVFKLLVIDSLHEVWKTASA</sequence>
<gene>
    <name evidence="1" type="ORF">R1flu_018873</name>
</gene>
<dbReference type="EMBL" id="JBHFFA010000001">
    <property type="protein sequence ID" value="KAL2650745.1"/>
    <property type="molecule type" value="Genomic_DNA"/>
</dbReference>
<evidence type="ECO:0000313" key="2">
    <source>
        <dbReference type="Proteomes" id="UP001605036"/>
    </source>
</evidence>
<proteinExistence type="predicted"/>
<keyword evidence="2" id="KW-1185">Reference proteome</keyword>
<organism evidence="1 2">
    <name type="scientific">Riccia fluitans</name>
    <dbReference type="NCBI Taxonomy" id="41844"/>
    <lineage>
        <taxon>Eukaryota</taxon>
        <taxon>Viridiplantae</taxon>
        <taxon>Streptophyta</taxon>
        <taxon>Embryophyta</taxon>
        <taxon>Marchantiophyta</taxon>
        <taxon>Marchantiopsida</taxon>
        <taxon>Marchantiidae</taxon>
        <taxon>Marchantiales</taxon>
        <taxon>Ricciaceae</taxon>
        <taxon>Riccia</taxon>
    </lineage>
</organism>
<accession>A0ABD1ZH39</accession>
<evidence type="ECO:0000313" key="1">
    <source>
        <dbReference type="EMBL" id="KAL2650745.1"/>
    </source>
</evidence>
<dbReference type="AlphaFoldDB" id="A0ABD1ZH39"/>
<reference evidence="1 2" key="1">
    <citation type="submission" date="2024-09" db="EMBL/GenBank/DDBJ databases">
        <title>Chromosome-scale assembly of Riccia fluitans.</title>
        <authorList>
            <person name="Paukszto L."/>
            <person name="Sawicki J."/>
            <person name="Karawczyk K."/>
            <person name="Piernik-Szablinska J."/>
            <person name="Szczecinska M."/>
            <person name="Mazdziarz M."/>
        </authorList>
    </citation>
    <scope>NUCLEOTIDE SEQUENCE [LARGE SCALE GENOMIC DNA]</scope>
    <source>
        <strain evidence="1">Rf_01</strain>
        <tissue evidence="1">Aerial parts of the thallus</tissue>
    </source>
</reference>